<protein>
    <submittedName>
        <fullName evidence="2">Uncharacterized protein</fullName>
    </submittedName>
</protein>
<keyword evidence="1" id="KW-0472">Membrane</keyword>
<feature type="transmembrane region" description="Helical" evidence="1">
    <location>
        <begin position="48"/>
        <end position="69"/>
    </location>
</feature>
<evidence type="ECO:0000256" key="1">
    <source>
        <dbReference type="SAM" id="Phobius"/>
    </source>
</evidence>
<evidence type="ECO:0000313" key="3">
    <source>
        <dbReference type="Proteomes" id="UP001596109"/>
    </source>
</evidence>
<keyword evidence="1" id="KW-1133">Transmembrane helix</keyword>
<feature type="transmembrane region" description="Helical" evidence="1">
    <location>
        <begin position="26"/>
        <end position="42"/>
    </location>
</feature>
<keyword evidence="3" id="KW-1185">Reference proteome</keyword>
<name>A0ABW0TS70_9BACL</name>
<keyword evidence="1" id="KW-0812">Transmembrane</keyword>
<sequence length="73" mass="8346">MLLLWYFSLFVSIVTLIAGIAKKSWVFLLISSITFTPIAYYFSGANNAWKYVGLTPILLLVLAILTWFLNKKK</sequence>
<dbReference type="Proteomes" id="UP001596109">
    <property type="component" value="Unassembled WGS sequence"/>
</dbReference>
<dbReference type="RefSeq" id="WP_381439938.1">
    <property type="nucleotide sequence ID" value="NZ_JBHSNO010000016.1"/>
</dbReference>
<evidence type="ECO:0000313" key="2">
    <source>
        <dbReference type="EMBL" id="MFC5591750.1"/>
    </source>
</evidence>
<comment type="caution">
    <text evidence="2">The sequence shown here is derived from an EMBL/GenBank/DDBJ whole genome shotgun (WGS) entry which is preliminary data.</text>
</comment>
<dbReference type="EMBL" id="JBHSNO010000016">
    <property type="protein sequence ID" value="MFC5591750.1"/>
    <property type="molecule type" value="Genomic_DNA"/>
</dbReference>
<proteinExistence type="predicted"/>
<feature type="transmembrane region" description="Helical" evidence="1">
    <location>
        <begin position="6"/>
        <end position="21"/>
    </location>
</feature>
<accession>A0ABW0TS70</accession>
<reference evidence="3" key="1">
    <citation type="journal article" date="2019" name="Int. J. Syst. Evol. Microbiol.">
        <title>The Global Catalogue of Microorganisms (GCM) 10K type strain sequencing project: providing services to taxonomists for standard genome sequencing and annotation.</title>
        <authorList>
            <consortium name="The Broad Institute Genomics Platform"/>
            <consortium name="The Broad Institute Genome Sequencing Center for Infectious Disease"/>
            <person name="Wu L."/>
            <person name="Ma J."/>
        </authorList>
    </citation>
    <scope>NUCLEOTIDE SEQUENCE [LARGE SCALE GENOMIC DNA]</scope>
    <source>
        <strain evidence="3">CGMCC 4.1434</strain>
    </source>
</reference>
<gene>
    <name evidence="2" type="ORF">ACFPRA_22955</name>
</gene>
<organism evidence="2 3">
    <name type="scientific">Sporosarcina soli</name>
    <dbReference type="NCBI Taxonomy" id="334736"/>
    <lineage>
        <taxon>Bacteria</taxon>
        <taxon>Bacillati</taxon>
        <taxon>Bacillota</taxon>
        <taxon>Bacilli</taxon>
        <taxon>Bacillales</taxon>
        <taxon>Caryophanaceae</taxon>
        <taxon>Sporosarcina</taxon>
    </lineage>
</organism>